<gene>
    <name evidence="1" type="ORF">MRBLWS13_003299</name>
</gene>
<name>A0AAU6SFC2_9MICO</name>
<dbReference type="SUPFAM" id="SSF53756">
    <property type="entry name" value="UDP-Glycosyltransferase/glycogen phosphorylase"/>
    <property type="match status" value="1"/>
</dbReference>
<dbReference type="EC" id="2.4.-.-" evidence="1"/>
<keyword evidence="1" id="KW-0808">Transferase</keyword>
<dbReference type="AlphaFoldDB" id="A0AAU6SFC2"/>
<dbReference type="EMBL" id="CP151632">
    <property type="protein sequence ID" value="WZO35595.1"/>
    <property type="molecule type" value="Genomic_DNA"/>
</dbReference>
<dbReference type="PANTHER" id="PTHR12526:SF636">
    <property type="entry name" value="BLL3647 PROTEIN"/>
    <property type="match status" value="1"/>
</dbReference>
<organism evidence="1">
    <name type="scientific">Microbacterium sp. LWS13-1.2</name>
    <dbReference type="NCBI Taxonomy" id="3135264"/>
    <lineage>
        <taxon>Bacteria</taxon>
        <taxon>Bacillati</taxon>
        <taxon>Actinomycetota</taxon>
        <taxon>Actinomycetes</taxon>
        <taxon>Micrococcales</taxon>
        <taxon>Microbacteriaceae</taxon>
        <taxon>Microbacterium</taxon>
    </lineage>
</organism>
<dbReference type="RefSeq" id="WP_349426417.1">
    <property type="nucleotide sequence ID" value="NZ_CP151632.1"/>
</dbReference>
<dbReference type="GO" id="GO:0016757">
    <property type="term" value="F:glycosyltransferase activity"/>
    <property type="evidence" value="ECO:0007669"/>
    <property type="project" value="UniProtKB-KW"/>
</dbReference>
<keyword evidence="1" id="KW-0328">Glycosyltransferase</keyword>
<proteinExistence type="predicted"/>
<evidence type="ECO:0000313" key="1">
    <source>
        <dbReference type="EMBL" id="WZO35595.1"/>
    </source>
</evidence>
<dbReference type="PANTHER" id="PTHR12526">
    <property type="entry name" value="GLYCOSYLTRANSFERASE"/>
    <property type="match status" value="1"/>
</dbReference>
<accession>A0AAU6SFC2</accession>
<sequence>MSAPIVVIEHLDPQDLVPSGIDTIVNDVIQFAPDREVSVVGITASDIPVGVWRRVSVGDRAIQFLPVARFDRRARRKLVPHSIRFIAGLFSHRAAIRSALLGAEVHTHRLETGRAASLFGFGAPVQFIHNAAASLTGDNSDSVWRFAGPLYHALERAAVRGVRALVVFNRREAERLTVLAPGRCVSARTWYDPAVFRPMGATQSIEKSGIVWVGRLEEQKNPLLAIDVAAALRDRGFDAHLSMIGDGSLRPNVERAIERQGLSDRVSLVGAVSREGVANELQQSALLLMTSHYEGSPTALIEALACGTKVVATTASDQDDLLTDSSRGATAPADVDALASAVTEHYRTEIAPDLAISSRAAPFAVPRLLNQIDAIVR</sequence>
<dbReference type="Gene3D" id="3.40.50.2000">
    <property type="entry name" value="Glycogen Phosphorylase B"/>
    <property type="match status" value="2"/>
</dbReference>
<dbReference type="Pfam" id="PF13692">
    <property type="entry name" value="Glyco_trans_1_4"/>
    <property type="match status" value="1"/>
</dbReference>
<protein>
    <submittedName>
        <fullName evidence="1">Glycosyltransferase</fullName>
        <ecNumber evidence="1">2.4.-.-</ecNumber>
    </submittedName>
</protein>
<reference evidence="1" key="1">
    <citation type="submission" date="2024-04" db="EMBL/GenBank/DDBJ databases">
        <authorList>
            <person name="Roder T."/>
            <person name="Oberhansli S."/>
            <person name="Kreuzer M."/>
        </authorList>
    </citation>
    <scope>NUCLEOTIDE SEQUENCE</scope>
    <source>
        <strain evidence="1">LWS13-1.2</strain>
    </source>
</reference>